<feature type="compositionally biased region" description="Pro residues" evidence="1">
    <location>
        <begin position="200"/>
        <end position="229"/>
    </location>
</feature>
<proteinExistence type="predicted"/>
<dbReference type="Proteomes" id="UP001183414">
    <property type="component" value="Unassembled WGS sequence"/>
</dbReference>
<evidence type="ECO:0000313" key="4">
    <source>
        <dbReference type="Proteomes" id="UP001183414"/>
    </source>
</evidence>
<evidence type="ECO:0000256" key="1">
    <source>
        <dbReference type="SAM" id="MobiDB-lite"/>
    </source>
</evidence>
<reference evidence="4" key="1">
    <citation type="submission" date="2023-07" db="EMBL/GenBank/DDBJ databases">
        <title>30 novel species of actinomycetes from the DSMZ collection.</title>
        <authorList>
            <person name="Nouioui I."/>
        </authorList>
    </citation>
    <scope>NUCLEOTIDE SEQUENCE [LARGE SCALE GENOMIC DNA]</scope>
    <source>
        <strain evidence="4">DSM 42041</strain>
    </source>
</reference>
<dbReference type="RefSeq" id="WP_311671393.1">
    <property type="nucleotide sequence ID" value="NZ_JAVREQ010000001.1"/>
</dbReference>
<keyword evidence="2" id="KW-0472">Membrane</keyword>
<feature type="compositionally biased region" description="Gly residues" evidence="1">
    <location>
        <begin position="267"/>
        <end position="285"/>
    </location>
</feature>
<keyword evidence="2" id="KW-0812">Transmembrane</keyword>
<feature type="compositionally biased region" description="Pro residues" evidence="1">
    <location>
        <begin position="242"/>
        <end position="266"/>
    </location>
</feature>
<organism evidence="3 4">
    <name type="scientific">Streptomyces hazeniae</name>
    <dbReference type="NCBI Taxonomy" id="3075538"/>
    <lineage>
        <taxon>Bacteria</taxon>
        <taxon>Bacillati</taxon>
        <taxon>Actinomycetota</taxon>
        <taxon>Actinomycetes</taxon>
        <taxon>Kitasatosporales</taxon>
        <taxon>Streptomycetaceae</taxon>
        <taxon>Streptomyces</taxon>
    </lineage>
</organism>
<feature type="region of interest" description="Disordered" evidence="1">
    <location>
        <begin position="173"/>
        <end position="285"/>
    </location>
</feature>
<keyword evidence="2" id="KW-1133">Transmembrane helix</keyword>
<gene>
    <name evidence="3" type="ORF">RM572_01260</name>
</gene>
<evidence type="ECO:0000256" key="2">
    <source>
        <dbReference type="SAM" id="Phobius"/>
    </source>
</evidence>
<sequence length="285" mass="29577">MSDPGMQQGGVGATAADFPPTAQSLKTVLRAWTAVLAAAPLFAALGVLLLAMDGDYGFYLVIFGVGMTVGALLWLSYARKMRAALQRGPWAACRATTVSSGLNNPTVVVQDPGTAELRVYVARTALWSMDWADPGPAGVLWWAAHPEGGAVVCRPGGTSLVWVKPLRAGRKRDAGLAQAAQRGLMQQPGGQPQGWGGQPQPHPQAPYPQAPYPQKQPPQQQPGWTPPPGGQGGPGWGQQPPAAQPPHPQQQPGWGPPPQAPQPGHGPYPGQGQGGHPGQGSGGGW</sequence>
<evidence type="ECO:0000313" key="3">
    <source>
        <dbReference type="EMBL" id="MDT0377402.1"/>
    </source>
</evidence>
<protein>
    <submittedName>
        <fullName evidence="3">Uncharacterized protein</fullName>
    </submittedName>
</protein>
<feature type="transmembrane region" description="Helical" evidence="2">
    <location>
        <begin position="31"/>
        <end position="52"/>
    </location>
</feature>
<feature type="transmembrane region" description="Helical" evidence="2">
    <location>
        <begin position="58"/>
        <end position="77"/>
    </location>
</feature>
<comment type="caution">
    <text evidence="3">The sequence shown here is derived from an EMBL/GenBank/DDBJ whole genome shotgun (WGS) entry which is preliminary data.</text>
</comment>
<name>A0ABU2NMW9_9ACTN</name>
<accession>A0ABU2NMW9</accession>
<dbReference type="EMBL" id="JAVREQ010000001">
    <property type="protein sequence ID" value="MDT0377402.1"/>
    <property type="molecule type" value="Genomic_DNA"/>
</dbReference>
<keyword evidence="4" id="KW-1185">Reference proteome</keyword>